<feature type="signal peptide" evidence="1">
    <location>
        <begin position="1"/>
        <end position="20"/>
    </location>
</feature>
<sequence length="183" mass="20510">MKKGFFLMLPLLAILAGARAQQRFTCDNAVVSFFSSAPLEDIDARTDKGISTLDIQTRELYFKIPVNTFQFKRSLMQEHFNSDYLETEKYPFAEFKGQLQGSDSLTRAGTYTVSVKGQLTIHGVTRDCTADGTLTVMSDRIRAVSAFQVRLADYNIKIPRLVIRNIAEVVDVKINADYLPGPS</sequence>
<name>A0ABP8FET0_9BACT</name>
<dbReference type="PANTHER" id="PTHR34406">
    <property type="entry name" value="PROTEIN YCEI"/>
    <property type="match status" value="1"/>
</dbReference>
<dbReference type="EMBL" id="BAABFN010000001">
    <property type="protein sequence ID" value="GAA4302128.1"/>
    <property type="molecule type" value="Genomic_DNA"/>
</dbReference>
<proteinExistence type="predicted"/>
<evidence type="ECO:0000256" key="1">
    <source>
        <dbReference type="SAM" id="SignalP"/>
    </source>
</evidence>
<dbReference type="InterPro" id="IPR007372">
    <property type="entry name" value="Lipid/polyisoprenoid-bd_YceI"/>
</dbReference>
<dbReference type="Pfam" id="PF04264">
    <property type="entry name" value="YceI"/>
    <property type="match status" value="1"/>
</dbReference>
<keyword evidence="1" id="KW-0732">Signal</keyword>
<dbReference type="RefSeq" id="WP_344974603.1">
    <property type="nucleotide sequence ID" value="NZ_BAABFN010000001.1"/>
</dbReference>
<feature type="chain" id="PRO_5047005358" description="Lipid/polyisoprenoid-binding YceI-like domain-containing protein" evidence="1">
    <location>
        <begin position="21"/>
        <end position="183"/>
    </location>
</feature>
<dbReference type="InterPro" id="IPR036761">
    <property type="entry name" value="TTHA0802/YceI-like_sf"/>
</dbReference>
<dbReference type="Gene3D" id="2.40.128.110">
    <property type="entry name" value="Lipid/polyisoprenoid-binding, YceI-like"/>
    <property type="match status" value="1"/>
</dbReference>
<comment type="caution">
    <text evidence="3">The sequence shown here is derived from an EMBL/GenBank/DDBJ whole genome shotgun (WGS) entry which is preliminary data.</text>
</comment>
<protein>
    <recommendedName>
        <fullName evidence="2">Lipid/polyisoprenoid-binding YceI-like domain-containing protein</fullName>
    </recommendedName>
</protein>
<evidence type="ECO:0000313" key="4">
    <source>
        <dbReference type="Proteomes" id="UP001501207"/>
    </source>
</evidence>
<dbReference type="SUPFAM" id="SSF101874">
    <property type="entry name" value="YceI-like"/>
    <property type="match status" value="1"/>
</dbReference>
<reference evidence="4" key="1">
    <citation type="journal article" date="2019" name="Int. J. Syst. Evol. Microbiol.">
        <title>The Global Catalogue of Microorganisms (GCM) 10K type strain sequencing project: providing services to taxonomists for standard genome sequencing and annotation.</title>
        <authorList>
            <consortium name="The Broad Institute Genomics Platform"/>
            <consortium name="The Broad Institute Genome Sequencing Center for Infectious Disease"/>
            <person name="Wu L."/>
            <person name="Ma J."/>
        </authorList>
    </citation>
    <scope>NUCLEOTIDE SEQUENCE [LARGE SCALE GENOMIC DNA]</scope>
    <source>
        <strain evidence="4">JCM 17664</strain>
    </source>
</reference>
<dbReference type="SMART" id="SM00867">
    <property type="entry name" value="YceI"/>
    <property type="match status" value="1"/>
</dbReference>
<accession>A0ABP8FET0</accession>
<organism evidence="3 4">
    <name type="scientific">Compostibacter hankyongensis</name>
    <dbReference type="NCBI Taxonomy" id="1007089"/>
    <lineage>
        <taxon>Bacteria</taxon>
        <taxon>Pseudomonadati</taxon>
        <taxon>Bacteroidota</taxon>
        <taxon>Chitinophagia</taxon>
        <taxon>Chitinophagales</taxon>
        <taxon>Chitinophagaceae</taxon>
        <taxon>Compostibacter</taxon>
    </lineage>
</organism>
<keyword evidence="4" id="KW-1185">Reference proteome</keyword>
<dbReference type="Proteomes" id="UP001501207">
    <property type="component" value="Unassembled WGS sequence"/>
</dbReference>
<gene>
    <name evidence="3" type="ORF">GCM10023143_04340</name>
</gene>
<feature type="domain" description="Lipid/polyisoprenoid-binding YceI-like" evidence="2">
    <location>
        <begin position="23"/>
        <end position="179"/>
    </location>
</feature>
<evidence type="ECO:0000313" key="3">
    <source>
        <dbReference type="EMBL" id="GAA4302128.1"/>
    </source>
</evidence>
<dbReference type="PANTHER" id="PTHR34406:SF1">
    <property type="entry name" value="PROTEIN YCEI"/>
    <property type="match status" value="1"/>
</dbReference>
<evidence type="ECO:0000259" key="2">
    <source>
        <dbReference type="SMART" id="SM00867"/>
    </source>
</evidence>